<feature type="region of interest" description="Disordered" evidence="1">
    <location>
        <begin position="347"/>
        <end position="437"/>
    </location>
</feature>
<dbReference type="Proteomes" id="UP000672032">
    <property type="component" value="Chromosome 3"/>
</dbReference>
<accession>A0A8A3PCH0</accession>
<protein>
    <submittedName>
        <fullName evidence="2">Uncharacterized protein</fullName>
    </submittedName>
</protein>
<feature type="region of interest" description="Disordered" evidence="1">
    <location>
        <begin position="452"/>
        <end position="480"/>
    </location>
</feature>
<reference evidence="2" key="1">
    <citation type="submission" date="2020-10" db="EMBL/GenBank/DDBJ databases">
        <title>Genome Sequence of Monilinia vaccinii-corymbosi Sheds Light on Mummy Berry Disease Infection of Blueberry and Mating Type.</title>
        <authorList>
            <person name="Yow A.G."/>
            <person name="Zhang Y."/>
            <person name="Bansal K."/>
            <person name="Eacker S.M."/>
            <person name="Sullivan S."/>
            <person name="Liachko I."/>
            <person name="Cubeta M.A."/>
            <person name="Rollins J.A."/>
            <person name="Ashrafi H."/>
        </authorList>
    </citation>
    <scope>NUCLEOTIDE SEQUENCE</scope>
    <source>
        <strain evidence="2">RL-1</strain>
    </source>
</reference>
<proteinExistence type="predicted"/>
<organism evidence="2 3">
    <name type="scientific">Monilinia vaccinii-corymbosi</name>
    <dbReference type="NCBI Taxonomy" id="61207"/>
    <lineage>
        <taxon>Eukaryota</taxon>
        <taxon>Fungi</taxon>
        <taxon>Dikarya</taxon>
        <taxon>Ascomycota</taxon>
        <taxon>Pezizomycotina</taxon>
        <taxon>Leotiomycetes</taxon>
        <taxon>Helotiales</taxon>
        <taxon>Sclerotiniaceae</taxon>
        <taxon>Monilinia</taxon>
    </lineage>
</organism>
<feature type="compositionally biased region" description="Acidic residues" evidence="1">
    <location>
        <begin position="455"/>
        <end position="464"/>
    </location>
</feature>
<gene>
    <name evidence="2" type="ORF">DSL72_002360</name>
</gene>
<evidence type="ECO:0000313" key="3">
    <source>
        <dbReference type="Proteomes" id="UP000672032"/>
    </source>
</evidence>
<name>A0A8A3PCH0_9HELO</name>
<keyword evidence="3" id="KW-1185">Reference proteome</keyword>
<dbReference type="OrthoDB" id="3518568at2759"/>
<dbReference type="AlphaFoldDB" id="A0A8A3PCH0"/>
<dbReference type="EMBL" id="CP063407">
    <property type="protein sequence ID" value="QSZ32781.1"/>
    <property type="molecule type" value="Genomic_DNA"/>
</dbReference>
<evidence type="ECO:0000313" key="2">
    <source>
        <dbReference type="EMBL" id="QSZ32781.1"/>
    </source>
</evidence>
<feature type="compositionally biased region" description="Acidic residues" evidence="1">
    <location>
        <begin position="384"/>
        <end position="398"/>
    </location>
</feature>
<sequence length="480" mass="54575">MGTLYVHSQTLRAGYPHLVEAKIMPLSTFFSNRRKASCHYPSLKTEDILTPEGNIASRNVNAVSDRKDSAGSSRSVGSISFKPEVTVGRESDPHFETNKLAPAKIRKKKSTKEHVISMNKCSACPNTTFVIDSPTHGCDKRLKKCLRFIEMDVNDKHDLDNKIVNGPRYKILQESRKVIEEGHRLLSWYKDRKEAGDFVFEIRIAEVENNNLRKKWSTELWVPKWWDPTQDGANYGRYKTLGWKISKPFRKQAVHVLCPLKGYQHCSPECLKPEKMGFLKNFRPAKNVEKMVISMECECESAFPGKAGKTTLPFQKWEVRLYERKRPSTRNDAEEDYLEQIIGGIGRKPSLMGENVPESTAEETKPEIPTDAVESDSNKARPLEDEDVSGMDEEEMPEAQDLQEAMQQLQIQLDRRESQSPTDGNIPAANREEADAAIEKTRAAIQRLRSKLEETDAETLEDENISVTVPQRSQDSDSEA</sequence>
<evidence type="ECO:0000256" key="1">
    <source>
        <dbReference type="SAM" id="MobiDB-lite"/>
    </source>
</evidence>